<gene>
    <name evidence="2" type="ORF">A5707_13440</name>
</gene>
<accession>A0A1A2ZQG4</accession>
<name>A0A1A2ZQG4_9MYCO</name>
<evidence type="ECO:0000313" key="3">
    <source>
        <dbReference type="Proteomes" id="UP000093592"/>
    </source>
</evidence>
<comment type="caution">
    <text evidence="2">The sequence shown here is derived from an EMBL/GenBank/DDBJ whole genome shotgun (WGS) entry which is preliminary data.</text>
</comment>
<evidence type="ECO:0000256" key="1">
    <source>
        <dbReference type="SAM" id="MobiDB-lite"/>
    </source>
</evidence>
<sequence>MSMRRIARHADVIAGMGIMPLQTAPALDKNLVATREDEEVLKVAVAVQRHCNSWRHDRTHHTDMLVAFRRHELNDRSENVQHQGSWAGTEMTKECPSGFG</sequence>
<feature type="region of interest" description="Disordered" evidence="1">
    <location>
        <begin position="76"/>
        <end position="100"/>
    </location>
</feature>
<evidence type="ECO:0000313" key="2">
    <source>
        <dbReference type="EMBL" id="OBI51712.1"/>
    </source>
</evidence>
<organism evidence="2 3">
    <name type="scientific">Mycobacterium kyorinense</name>
    <dbReference type="NCBI Taxonomy" id="487514"/>
    <lineage>
        <taxon>Bacteria</taxon>
        <taxon>Bacillati</taxon>
        <taxon>Actinomycetota</taxon>
        <taxon>Actinomycetes</taxon>
        <taxon>Mycobacteriales</taxon>
        <taxon>Mycobacteriaceae</taxon>
        <taxon>Mycobacterium</taxon>
    </lineage>
</organism>
<protein>
    <submittedName>
        <fullName evidence="2">Uncharacterized protein</fullName>
    </submittedName>
</protein>
<proteinExistence type="predicted"/>
<dbReference type="Proteomes" id="UP000093592">
    <property type="component" value="Unassembled WGS sequence"/>
</dbReference>
<reference evidence="3" key="1">
    <citation type="submission" date="2016-06" db="EMBL/GenBank/DDBJ databases">
        <authorList>
            <person name="Sutton G."/>
            <person name="Brinkac L."/>
            <person name="Sanka R."/>
            <person name="Adams M."/>
            <person name="Lau E."/>
            <person name="Sam S."/>
            <person name="Sreng N."/>
            <person name="Him V."/>
            <person name="Kerleguer A."/>
            <person name="Cheng S."/>
        </authorList>
    </citation>
    <scope>NUCLEOTIDE SEQUENCE [LARGE SCALE GENOMIC DNA]</scope>
    <source>
        <strain evidence="3">E861</strain>
    </source>
</reference>
<dbReference type="EMBL" id="LZKJ01000036">
    <property type="protein sequence ID" value="OBI51712.1"/>
    <property type="molecule type" value="Genomic_DNA"/>
</dbReference>
<dbReference type="AlphaFoldDB" id="A0A1A2ZQG4"/>